<gene>
    <name evidence="2" type="ORF">DZC30_21720</name>
</gene>
<dbReference type="OrthoDB" id="9853936at2"/>
<keyword evidence="1" id="KW-1133">Transmembrane helix</keyword>
<keyword evidence="1" id="KW-0472">Membrane</keyword>
<name>A0A373F5U4_COMTE</name>
<dbReference type="EMBL" id="QURR01000049">
    <property type="protein sequence ID" value="RGE39511.1"/>
    <property type="molecule type" value="Genomic_DNA"/>
</dbReference>
<comment type="caution">
    <text evidence="2">The sequence shown here is derived from an EMBL/GenBank/DDBJ whole genome shotgun (WGS) entry which is preliminary data.</text>
</comment>
<sequence length="107" mass="11364">MSQLQRYREHTPDVIDADFRVVEPPTARASRSLPIFRLLTVTPILVAMFGGALNLWSGNAAMLGAFAGTFALVGLNAMFDPSRLRPLAVPLAVIAALSVLFLVGGGV</sequence>
<protein>
    <submittedName>
        <fullName evidence="2">Uncharacterized protein</fullName>
    </submittedName>
</protein>
<feature type="transmembrane region" description="Helical" evidence="1">
    <location>
        <begin position="35"/>
        <end position="56"/>
    </location>
</feature>
<proteinExistence type="predicted"/>
<evidence type="ECO:0000313" key="2">
    <source>
        <dbReference type="EMBL" id="RGE39511.1"/>
    </source>
</evidence>
<feature type="transmembrane region" description="Helical" evidence="1">
    <location>
        <begin position="62"/>
        <end position="79"/>
    </location>
</feature>
<organism evidence="2 3">
    <name type="scientific">Comamonas testosteroni</name>
    <name type="common">Pseudomonas testosteroni</name>
    <dbReference type="NCBI Taxonomy" id="285"/>
    <lineage>
        <taxon>Bacteria</taxon>
        <taxon>Pseudomonadati</taxon>
        <taxon>Pseudomonadota</taxon>
        <taxon>Betaproteobacteria</taxon>
        <taxon>Burkholderiales</taxon>
        <taxon>Comamonadaceae</taxon>
        <taxon>Comamonas</taxon>
    </lineage>
</organism>
<keyword evidence="3" id="KW-1185">Reference proteome</keyword>
<feature type="transmembrane region" description="Helical" evidence="1">
    <location>
        <begin position="86"/>
        <end position="104"/>
    </location>
</feature>
<dbReference type="Proteomes" id="UP000261948">
    <property type="component" value="Unassembled WGS sequence"/>
</dbReference>
<dbReference type="AlphaFoldDB" id="A0A373F5U4"/>
<accession>A0A373F5U4</accession>
<evidence type="ECO:0000313" key="3">
    <source>
        <dbReference type="Proteomes" id="UP000261948"/>
    </source>
</evidence>
<evidence type="ECO:0000256" key="1">
    <source>
        <dbReference type="SAM" id="Phobius"/>
    </source>
</evidence>
<reference evidence="2 3" key="1">
    <citation type="submission" date="2018-08" db="EMBL/GenBank/DDBJ databases">
        <title>Comamonas testosteroni strain SWCO2.</title>
        <authorList>
            <person name="Jiang N."/>
            <person name="Zhang X.Z."/>
        </authorList>
    </citation>
    <scope>NUCLEOTIDE SEQUENCE [LARGE SCALE GENOMIC DNA]</scope>
    <source>
        <strain evidence="2 3">SWCO2</strain>
    </source>
</reference>
<keyword evidence="1" id="KW-0812">Transmembrane</keyword>